<dbReference type="Pfam" id="PF14380">
    <property type="entry name" value="WAK_assoc"/>
    <property type="match status" value="1"/>
</dbReference>
<comment type="catalytic activity">
    <reaction evidence="8">
        <text>L-seryl-[protein] + ATP = O-phospho-L-seryl-[protein] + ADP + H(+)</text>
        <dbReference type="Rhea" id="RHEA:17989"/>
        <dbReference type="Rhea" id="RHEA-COMP:9863"/>
        <dbReference type="Rhea" id="RHEA-COMP:11604"/>
        <dbReference type="ChEBI" id="CHEBI:15378"/>
        <dbReference type="ChEBI" id="CHEBI:29999"/>
        <dbReference type="ChEBI" id="CHEBI:30616"/>
        <dbReference type="ChEBI" id="CHEBI:83421"/>
        <dbReference type="ChEBI" id="CHEBI:456216"/>
        <dbReference type="EC" id="2.7.11.1"/>
    </reaction>
</comment>
<evidence type="ECO:0000259" key="10">
    <source>
        <dbReference type="PROSITE" id="PS50011"/>
    </source>
</evidence>
<dbReference type="InterPro" id="IPR001245">
    <property type="entry name" value="Ser-Thr/Tyr_kinase_cat_dom"/>
</dbReference>
<evidence type="ECO:0000256" key="3">
    <source>
        <dbReference type="ARBA" id="ARBA00022729"/>
    </source>
</evidence>
<gene>
    <name evidence="11" type="ORF">GH714_024734</name>
</gene>
<evidence type="ECO:0000256" key="6">
    <source>
        <dbReference type="ARBA" id="ARBA00023180"/>
    </source>
</evidence>
<dbReference type="Pfam" id="PF07714">
    <property type="entry name" value="PK_Tyr_Ser-Thr"/>
    <property type="match status" value="1"/>
</dbReference>
<name>A0A6A6LDY2_HEVBR</name>
<dbReference type="Proteomes" id="UP000467840">
    <property type="component" value="Chromosome 1"/>
</dbReference>
<feature type="chain" id="PRO_5025378706" description="non-specific serine/threonine protein kinase" evidence="9">
    <location>
        <begin position="29"/>
        <end position="508"/>
    </location>
</feature>
<evidence type="ECO:0000256" key="1">
    <source>
        <dbReference type="ARBA" id="ARBA00004167"/>
    </source>
</evidence>
<dbReference type="GO" id="GO:0004674">
    <property type="term" value="F:protein serine/threonine kinase activity"/>
    <property type="evidence" value="ECO:0007669"/>
    <property type="project" value="UniProtKB-EC"/>
</dbReference>
<dbReference type="Pfam" id="PF13947">
    <property type="entry name" value="GUB_WAK_bind"/>
    <property type="match status" value="1"/>
</dbReference>
<dbReference type="Gene3D" id="3.30.200.20">
    <property type="entry name" value="Phosphorylase Kinase, domain 1"/>
    <property type="match status" value="1"/>
</dbReference>
<proteinExistence type="predicted"/>
<accession>A0A6A6LDY2</accession>
<feature type="signal peptide" evidence="9">
    <location>
        <begin position="1"/>
        <end position="28"/>
    </location>
</feature>
<evidence type="ECO:0000313" key="11">
    <source>
        <dbReference type="EMBL" id="KAF2298675.1"/>
    </source>
</evidence>
<keyword evidence="4" id="KW-0547">Nucleotide-binding</keyword>
<evidence type="ECO:0000256" key="5">
    <source>
        <dbReference type="ARBA" id="ARBA00022840"/>
    </source>
</evidence>
<feature type="domain" description="Protein kinase" evidence="10">
    <location>
        <begin position="302"/>
        <end position="508"/>
    </location>
</feature>
<dbReference type="PANTHER" id="PTHR46008">
    <property type="entry name" value="LEAF RUST 10 DISEASE-RESISTANCE LOCUS RECEPTOR-LIKE PROTEIN KINASE-LIKE 1.4"/>
    <property type="match status" value="1"/>
</dbReference>
<dbReference type="EC" id="2.7.11.1" evidence="2"/>
<comment type="catalytic activity">
    <reaction evidence="7">
        <text>L-threonyl-[protein] + ATP = O-phospho-L-threonyl-[protein] + ADP + H(+)</text>
        <dbReference type="Rhea" id="RHEA:46608"/>
        <dbReference type="Rhea" id="RHEA-COMP:11060"/>
        <dbReference type="Rhea" id="RHEA-COMP:11605"/>
        <dbReference type="ChEBI" id="CHEBI:15378"/>
        <dbReference type="ChEBI" id="CHEBI:30013"/>
        <dbReference type="ChEBI" id="CHEBI:30616"/>
        <dbReference type="ChEBI" id="CHEBI:61977"/>
        <dbReference type="ChEBI" id="CHEBI:456216"/>
        <dbReference type="EC" id="2.7.11.1"/>
    </reaction>
</comment>
<dbReference type="AlphaFoldDB" id="A0A6A6LDY2"/>
<dbReference type="EMBL" id="JAAGAX010000011">
    <property type="protein sequence ID" value="KAF2298675.1"/>
    <property type="molecule type" value="Genomic_DNA"/>
</dbReference>
<keyword evidence="3 9" id="KW-0732">Signal</keyword>
<dbReference type="InterPro" id="IPR032872">
    <property type="entry name" value="WAK_assoc_C"/>
</dbReference>
<sequence>MGPLYFFISHKPLLICFIVFFFFFTTLAEESLSADQKFQACAPTSCGKGPNISYPFLLSNVQESFCGYPHFNITCKQEYPVLRISSDDYIIKDIFYNNQSFLVASALVYEEDTCPIPLHNVTLDLAPFNISPGYIDFSFLYNCTSEPANYPIYPISCATNSTVSSFAGFHIEELELYYSYSLNSCNYFVNAPLHTGSDVYSLYNKDYTEILKLGFLLNWTAHNCSTCERSGGRCGFENHEFVCFCHDQTHLNSCDDGDGPNVGMKVGIGGAIMCLIFYIYIRRKRKPNAPSSFVSRSITSDFASKSDIERGGLYFGVPVFTYAELEEATNNFDSAKELGDGGKLRDGRAVAVKRLYENNYKRVEQFMNEVEILTRLRHPHLVSLYGHRHEINLSNMAINKIQSDTLHELVDHNLGFESDNATRIMITAVAELAFQCLQGAKEMRPSMENVLETLKEIQSKGYNIGKKIQEIDIQSDDVGLLKSCQLPRSPDTVMTQWTSSSTTSNNSS</sequence>
<evidence type="ECO:0000256" key="2">
    <source>
        <dbReference type="ARBA" id="ARBA00012513"/>
    </source>
</evidence>
<dbReference type="PANTHER" id="PTHR46008:SF20">
    <property type="entry name" value="PROTEIN KINASE DOMAIN-CONTAINING PROTEIN"/>
    <property type="match status" value="1"/>
</dbReference>
<evidence type="ECO:0000256" key="7">
    <source>
        <dbReference type="ARBA" id="ARBA00047899"/>
    </source>
</evidence>
<dbReference type="SUPFAM" id="SSF56112">
    <property type="entry name" value="Protein kinase-like (PK-like)"/>
    <property type="match status" value="1"/>
</dbReference>
<protein>
    <recommendedName>
        <fullName evidence="2">non-specific serine/threonine protein kinase</fullName>
        <ecNumber evidence="2">2.7.11.1</ecNumber>
    </recommendedName>
</protein>
<dbReference type="PROSITE" id="PS50011">
    <property type="entry name" value="PROTEIN_KINASE_DOM"/>
    <property type="match status" value="1"/>
</dbReference>
<evidence type="ECO:0000256" key="8">
    <source>
        <dbReference type="ARBA" id="ARBA00048679"/>
    </source>
</evidence>
<keyword evidence="6" id="KW-0325">Glycoprotein</keyword>
<dbReference type="InterPro" id="IPR025287">
    <property type="entry name" value="WAK_GUB"/>
</dbReference>
<evidence type="ECO:0000256" key="9">
    <source>
        <dbReference type="SAM" id="SignalP"/>
    </source>
</evidence>
<dbReference type="InterPro" id="IPR011009">
    <property type="entry name" value="Kinase-like_dom_sf"/>
</dbReference>
<keyword evidence="5" id="KW-0067">ATP-binding</keyword>
<evidence type="ECO:0000313" key="12">
    <source>
        <dbReference type="Proteomes" id="UP000467840"/>
    </source>
</evidence>
<organism evidence="11 12">
    <name type="scientific">Hevea brasiliensis</name>
    <name type="common">Para rubber tree</name>
    <name type="synonym">Siphonia brasiliensis</name>
    <dbReference type="NCBI Taxonomy" id="3981"/>
    <lineage>
        <taxon>Eukaryota</taxon>
        <taxon>Viridiplantae</taxon>
        <taxon>Streptophyta</taxon>
        <taxon>Embryophyta</taxon>
        <taxon>Tracheophyta</taxon>
        <taxon>Spermatophyta</taxon>
        <taxon>Magnoliopsida</taxon>
        <taxon>eudicotyledons</taxon>
        <taxon>Gunneridae</taxon>
        <taxon>Pentapetalae</taxon>
        <taxon>rosids</taxon>
        <taxon>fabids</taxon>
        <taxon>Malpighiales</taxon>
        <taxon>Euphorbiaceae</taxon>
        <taxon>Crotonoideae</taxon>
        <taxon>Micrandreae</taxon>
        <taxon>Hevea</taxon>
    </lineage>
</organism>
<reference evidence="11 12" key="1">
    <citation type="journal article" date="2020" name="Mol. Plant">
        <title>The Chromosome-Based Rubber Tree Genome Provides New Insights into Spurge Genome Evolution and Rubber Biosynthesis.</title>
        <authorList>
            <person name="Liu J."/>
            <person name="Shi C."/>
            <person name="Shi C.C."/>
            <person name="Li W."/>
            <person name="Zhang Q.J."/>
            <person name="Zhang Y."/>
            <person name="Li K."/>
            <person name="Lu H.F."/>
            <person name="Shi C."/>
            <person name="Zhu S.T."/>
            <person name="Xiao Z.Y."/>
            <person name="Nan H."/>
            <person name="Yue Y."/>
            <person name="Zhu X.G."/>
            <person name="Wu Y."/>
            <person name="Hong X.N."/>
            <person name="Fan G.Y."/>
            <person name="Tong Y."/>
            <person name="Zhang D."/>
            <person name="Mao C.L."/>
            <person name="Liu Y.L."/>
            <person name="Hao S.J."/>
            <person name="Liu W.Q."/>
            <person name="Lv M.Q."/>
            <person name="Zhang H.B."/>
            <person name="Liu Y."/>
            <person name="Hu-Tang G.R."/>
            <person name="Wang J.P."/>
            <person name="Wang J.H."/>
            <person name="Sun Y.H."/>
            <person name="Ni S.B."/>
            <person name="Chen W.B."/>
            <person name="Zhang X.C."/>
            <person name="Jiao Y.N."/>
            <person name="Eichler E.E."/>
            <person name="Li G.H."/>
            <person name="Liu X."/>
            <person name="Gao L.Z."/>
        </authorList>
    </citation>
    <scope>NUCLEOTIDE SEQUENCE [LARGE SCALE GENOMIC DNA]</scope>
    <source>
        <strain evidence="12">cv. GT1</strain>
        <tissue evidence="11">Leaf</tissue>
    </source>
</reference>
<dbReference type="InterPro" id="IPR000719">
    <property type="entry name" value="Prot_kinase_dom"/>
</dbReference>
<comment type="caution">
    <text evidence="11">The sequence shown here is derived from an EMBL/GenBank/DDBJ whole genome shotgun (WGS) entry which is preliminary data.</text>
</comment>
<dbReference type="GO" id="GO:0016020">
    <property type="term" value="C:membrane"/>
    <property type="evidence" value="ECO:0007669"/>
    <property type="project" value="UniProtKB-SubCell"/>
</dbReference>
<dbReference type="GO" id="GO:0005524">
    <property type="term" value="F:ATP binding"/>
    <property type="evidence" value="ECO:0007669"/>
    <property type="project" value="UniProtKB-KW"/>
</dbReference>
<dbReference type="GO" id="GO:0030247">
    <property type="term" value="F:polysaccharide binding"/>
    <property type="evidence" value="ECO:0007669"/>
    <property type="project" value="InterPro"/>
</dbReference>
<keyword evidence="12" id="KW-1185">Reference proteome</keyword>
<evidence type="ECO:0000256" key="4">
    <source>
        <dbReference type="ARBA" id="ARBA00022741"/>
    </source>
</evidence>
<comment type="subcellular location">
    <subcellularLocation>
        <location evidence="1">Membrane</location>
        <topology evidence="1">Single-pass membrane protein</topology>
    </subcellularLocation>
</comment>